<organism evidence="1">
    <name type="scientific">Anguilla anguilla</name>
    <name type="common">European freshwater eel</name>
    <name type="synonym">Muraena anguilla</name>
    <dbReference type="NCBI Taxonomy" id="7936"/>
    <lineage>
        <taxon>Eukaryota</taxon>
        <taxon>Metazoa</taxon>
        <taxon>Chordata</taxon>
        <taxon>Craniata</taxon>
        <taxon>Vertebrata</taxon>
        <taxon>Euteleostomi</taxon>
        <taxon>Actinopterygii</taxon>
        <taxon>Neopterygii</taxon>
        <taxon>Teleostei</taxon>
        <taxon>Anguilliformes</taxon>
        <taxon>Anguillidae</taxon>
        <taxon>Anguilla</taxon>
    </lineage>
</organism>
<accession>A0A0E9RPS1</accession>
<sequence length="40" mass="4740">MILASQTMCLYGFLKQYIFQSACLLRISFYKLRKNAFKSL</sequence>
<reference evidence="1" key="2">
    <citation type="journal article" date="2015" name="Fish Shellfish Immunol.">
        <title>Early steps in the European eel (Anguilla anguilla)-Vibrio vulnificus interaction in the gills: Role of the RtxA13 toxin.</title>
        <authorList>
            <person name="Callol A."/>
            <person name="Pajuelo D."/>
            <person name="Ebbesson L."/>
            <person name="Teles M."/>
            <person name="MacKenzie S."/>
            <person name="Amaro C."/>
        </authorList>
    </citation>
    <scope>NUCLEOTIDE SEQUENCE</scope>
</reference>
<protein>
    <submittedName>
        <fullName evidence="1">Uncharacterized protein</fullName>
    </submittedName>
</protein>
<dbReference type="EMBL" id="GBXM01078177">
    <property type="protein sequence ID" value="JAH30400.1"/>
    <property type="molecule type" value="Transcribed_RNA"/>
</dbReference>
<evidence type="ECO:0000313" key="1">
    <source>
        <dbReference type="EMBL" id="JAH30400.1"/>
    </source>
</evidence>
<proteinExistence type="predicted"/>
<dbReference type="AlphaFoldDB" id="A0A0E9RPS1"/>
<reference evidence="1" key="1">
    <citation type="submission" date="2014-11" db="EMBL/GenBank/DDBJ databases">
        <authorList>
            <person name="Amaro Gonzalez C."/>
        </authorList>
    </citation>
    <scope>NUCLEOTIDE SEQUENCE</scope>
</reference>
<name>A0A0E9RPS1_ANGAN</name>